<dbReference type="InterPro" id="IPR011991">
    <property type="entry name" value="ArsR-like_HTH"/>
</dbReference>
<keyword evidence="6" id="KW-1185">Reference proteome</keyword>
<keyword evidence="2" id="KW-0238">DNA-binding</keyword>
<evidence type="ECO:0000256" key="3">
    <source>
        <dbReference type="ARBA" id="ARBA00023163"/>
    </source>
</evidence>
<organism evidence="5 6">
    <name type="scientific">Salibacterium qingdaonense</name>
    <dbReference type="NCBI Taxonomy" id="266892"/>
    <lineage>
        <taxon>Bacteria</taxon>
        <taxon>Bacillati</taxon>
        <taxon>Bacillota</taxon>
        <taxon>Bacilli</taxon>
        <taxon>Bacillales</taxon>
        <taxon>Bacillaceae</taxon>
    </lineage>
</organism>
<dbReference type="CDD" id="cd00090">
    <property type="entry name" value="HTH_ARSR"/>
    <property type="match status" value="1"/>
</dbReference>
<name>A0A1I4NAB8_9BACI</name>
<dbReference type="AlphaFoldDB" id="A0A1I4NAB8"/>
<dbReference type="GO" id="GO:0043565">
    <property type="term" value="F:sequence-specific DNA binding"/>
    <property type="evidence" value="ECO:0007669"/>
    <property type="project" value="InterPro"/>
</dbReference>
<dbReference type="Gene3D" id="3.30.70.920">
    <property type="match status" value="1"/>
</dbReference>
<dbReference type="SUPFAM" id="SSF46785">
    <property type="entry name" value="Winged helix' DNA-binding domain"/>
    <property type="match status" value="1"/>
</dbReference>
<keyword evidence="3" id="KW-0804">Transcription</keyword>
<evidence type="ECO:0000313" key="6">
    <source>
        <dbReference type="Proteomes" id="UP000199668"/>
    </source>
</evidence>
<reference evidence="5 6" key="1">
    <citation type="submission" date="2016-10" db="EMBL/GenBank/DDBJ databases">
        <authorList>
            <person name="de Groot N.N."/>
        </authorList>
    </citation>
    <scope>NUCLEOTIDE SEQUENCE [LARGE SCALE GENOMIC DNA]</scope>
    <source>
        <strain evidence="5 6">CGMCC 1.6134</strain>
    </source>
</reference>
<keyword evidence="1" id="KW-0805">Transcription regulation</keyword>
<dbReference type="PRINTS" id="PR00033">
    <property type="entry name" value="HTHASNC"/>
</dbReference>
<dbReference type="InterPro" id="IPR011008">
    <property type="entry name" value="Dimeric_a/b-barrel"/>
</dbReference>
<dbReference type="GO" id="GO:0043200">
    <property type="term" value="P:response to amino acid"/>
    <property type="evidence" value="ECO:0007669"/>
    <property type="project" value="TreeGrafter"/>
</dbReference>
<evidence type="ECO:0000256" key="2">
    <source>
        <dbReference type="ARBA" id="ARBA00023125"/>
    </source>
</evidence>
<gene>
    <name evidence="5" type="ORF">SAMN04488054_11624</name>
</gene>
<dbReference type="RefSeq" id="WP_281244697.1">
    <property type="nucleotide sequence ID" value="NZ_FOTY01000016.1"/>
</dbReference>
<dbReference type="InterPro" id="IPR036388">
    <property type="entry name" value="WH-like_DNA-bd_sf"/>
</dbReference>
<dbReference type="STRING" id="266892.SAMN04488054_11624"/>
<feature type="domain" description="HTH asnC-type" evidence="4">
    <location>
        <begin position="3"/>
        <end position="63"/>
    </location>
</feature>
<protein>
    <submittedName>
        <fullName evidence="5">Transcriptional regulator, AsnC family</fullName>
    </submittedName>
</protein>
<dbReference type="InterPro" id="IPR036390">
    <property type="entry name" value="WH_DNA-bd_sf"/>
</dbReference>
<dbReference type="PANTHER" id="PTHR30154:SF34">
    <property type="entry name" value="TRANSCRIPTIONAL REGULATOR AZLB"/>
    <property type="match status" value="1"/>
</dbReference>
<dbReference type="Pfam" id="PF01037">
    <property type="entry name" value="AsnC_trans_reg"/>
    <property type="match status" value="1"/>
</dbReference>
<evidence type="ECO:0000313" key="5">
    <source>
        <dbReference type="EMBL" id="SFM12173.1"/>
    </source>
</evidence>
<proteinExistence type="predicted"/>
<evidence type="ECO:0000259" key="4">
    <source>
        <dbReference type="PROSITE" id="PS50956"/>
    </source>
</evidence>
<dbReference type="InterPro" id="IPR000485">
    <property type="entry name" value="AsnC-type_HTH_dom"/>
</dbReference>
<dbReference type="SMART" id="SM00344">
    <property type="entry name" value="HTH_ASNC"/>
    <property type="match status" value="1"/>
</dbReference>
<evidence type="ECO:0000256" key="1">
    <source>
        <dbReference type="ARBA" id="ARBA00023015"/>
    </source>
</evidence>
<dbReference type="EMBL" id="FOTY01000016">
    <property type="protein sequence ID" value="SFM12173.1"/>
    <property type="molecule type" value="Genomic_DNA"/>
</dbReference>
<accession>A0A1I4NAB8</accession>
<dbReference type="InterPro" id="IPR019887">
    <property type="entry name" value="Tscrpt_reg_AsnC/Lrp_C"/>
</dbReference>
<dbReference type="PANTHER" id="PTHR30154">
    <property type="entry name" value="LEUCINE-RESPONSIVE REGULATORY PROTEIN"/>
    <property type="match status" value="1"/>
</dbReference>
<dbReference type="InterPro" id="IPR019888">
    <property type="entry name" value="Tscrpt_reg_AsnC-like"/>
</dbReference>
<dbReference type="PROSITE" id="PS50956">
    <property type="entry name" value="HTH_ASNC_2"/>
    <property type="match status" value="1"/>
</dbReference>
<dbReference type="Pfam" id="PF13404">
    <property type="entry name" value="HTH_AsnC-type"/>
    <property type="match status" value="1"/>
</dbReference>
<dbReference type="GO" id="GO:0005829">
    <property type="term" value="C:cytosol"/>
    <property type="evidence" value="ECO:0007669"/>
    <property type="project" value="TreeGrafter"/>
</dbReference>
<sequence>MKLDQTDMKILSYLQENGKRSYSEISRYIDVSEGTVRSRINKMLENEVFEFIIHTNPNKVGLYVQAIIGFSTKLGEQDNIAKSLQQFPEVRFIGAFSGKHDLIIQAYFEDNDSLVRFVNEELAHIDGIVSADVNVELKQYKDSFSYVIRQ</sequence>
<dbReference type="Gene3D" id="1.10.10.10">
    <property type="entry name" value="Winged helix-like DNA-binding domain superfamily/Winged helix DNA-binding domain"/>
    <property type="match status" value="1"/>
</dbReference>
<dbReference type="SUPFAM" id="SSF54909">
    <property type="entry name" value="Dimeric alpha+beta barrel"/>
    <property type="match status" value="1"/>
</dbReference>
<dbReference type="Proteomes" id="UP000199668">
    <property type="component" value="Unassembled WGS sequence"/>
</dbReference>